<keyword evidence="3" id="KW-1185">Reference proteome</keyword>
<organism evidence="2 3">
    <name type="scientific">Athelia psychrophila</name>
    <dbReference type="NCBI Taxonomy" id="1759441"/>
    <lineage>
        <taxon>Eukaryota</taxon>
        <taxon>Fungi</taxon>
        <taxon>Dikarya</taxon>
        <taxon>Basidiomycota</taxon>
        <taxon>Agaricomycotina</taxon>
        <taxon>Agaricomycetes</taxon>
        <taxon>Agaricomycetidae</taxon>
        <taxon>Atheliales</taxon>
        <taxon>Atheliaceae</taxon>
        <taxon>Athelia</taxon>
    </lineage>
</organism>
<feature type="compositionally biased region" description="Polar residues" evidence="1">
    <location>
        <begin position="63"/>
        <end position="74"/>
    </location>
</feature>
<dbReference type="AlphaFoldDB" id="A0A166B212"/>
<dbReference type="OrthoDB" id="2588190at2759"/>
<reference evidence="2 3" key="1">
    <citation type="journal article" date="2016" name="Mol. Biol. Evol.">
        <title>Comparative Genomics of Early-Diverging Mushroom-Forming Fungi Provides Insights into the Origins of Lignocellulose Decay Capabilities.</title>
        <authorList>
            <person name="Nagy L.G."/>
            <person name="Riley R."/>
            <person name="Tritt A."/>
            <person name="Adam C."/>
            <person name="Daum C."/>
            <person name="Floudas D."/>
            <person name="Sun H."/>
            <person name="Yadav J.S."/>
            <person name="Pangilinan J."/>
            <person name="Larsson K.H."/>
            <person name="Matsuura K."/>
            <person name="Barry K."/>
            <person name="Labutti K."/>
            <person name="Kuo R."/>
            <person name="Ohm R.A."/>
            <person name="Bhattacharya S.S."/>
            <person name="Shirouzu T."/>
            <person name="Yoshinaga Y."/>
            <person name="Martin F.M."/>
            <person name="Grigoriev I.V."/>
            <person name="Hibbett D.S."/>
        </authorList>
    </citation>
    <scope>NUCLEOTIDE SEQUENCE [LARGE SCALE GENOMIC DNA]</scope>
    <source>
        <strain evidence="2 3">CBS 109695</strain>
    </source>
</reference>
<evidence type="ECO:0000256" key="1">
    <source>
        <dbReference type="SAM" id="MobiDB-lite"/>
    </source>
</evidence>
<dbReference type="Proteomes" id="UP000076532">
    <property type="component" value="Unassembled WGS sequence"/>
</dbReference>
<dbReference type="InterPro" id="IPR014710">
    <property type="entry name" value="RmlC-like_jellyroll"/>
</dbReference>
<protein>
    <submittedName>
        <fullName evidence="2">Uncharacterized protein</fullName>
    </submittedName>
</protein>
<evidence type="ECO:0000313" key="3">
    <source>
        <dbReference type="Proteomes" id="UP000076532"/>
    </source>
</evidence>
<feature type="region of interest" description="Disordered" evidence="1">
    <location>
        <begin position="60"/>
        <end position="80"/>
    </location>
</feature>
<dbReference type="EMBL" id="KV417651">
    <property type="protein sequence ID" value="KZP12195.1"/>
    <property type="molecule type" value="Genomic_DNA"/>
</dbReference>
<sequence length="107" mass="11542">MFLCLKGNLEVRANDEARTLGPEYFASVASWTACPQSTRFGDAIQCDTMWVQNTVHRKFADTDSPQPASPTEFSGLTIPGGWQNSSASLAVIGEPLPGPLSPTNVER</sequence>
<proteinExistence type="predicted"/>
<dbReference type="Gene3D" id="2.60.120.10">
    <property type="entry name" value="Jelly Rolls"/>
    <property type="match status" value="1"/>
</dbReference>
<gene>
    <name evidence="2" type="ORF">FIBSPDRAFT_1050221</name>
</gene>
<name>A0A166B212_9AGAM</name>
<evidence type="ECO:0000313" key="2">
    <source>
        <dbReference type="EMBL" id="KZP12195.1"/>
    </source>
</evidence>
<accession>A0A166B212</accession>
<dbReference type="PROSITE" id="PS51257">
    <property type="entry name" value="PROKAR_LIPOPROTEIN"/>
    <property type="match status" value="1"/>
</dbReference>